<dbReference type="EMBL" id="LJGZ01000113">
    <property type="protein sequence ID" value="OEV15056.1"/>
    <property type="molecule type" value="Genomic_DNA"/>
</dbReference>
<feature type="region of interest" description="Disordered" evidence="1">
    <location>
        <begin position="242"/>
        <end position="267"/>
    </location>
</feature>
<dbReference type="RefSeq" id="WP_070205008.1">
    <property type="nucleotide sequence ID" value="NZ_LJGZ01000113.1"/>
</dbReference>
<proteinExistence type="predicted"/>
<comment type="caution">
    <text evidence="2">The sequence shown here is derived from an EMBL/GenBank/DDBJ whole genome shotgun (WGS) entry which is preliminary data.</text>
</comment>
<dbReference type="InterPro" id="IPR046271">
    <property type="entry name" value="DUF6304"/>
</dbReference>
<feature type="compositionally biased region" description="Low complexity" evidence="1">
    <location>
        <begin position="243"/>
        <end position="254"/>
    </location>
</feature>
<evidence type="ECO:0000256" key="1">
    <source>
        <dbReference type="SAM" id="MobiDB-lite"/>
    </source>
</evidence>
<dbReference type="PATRIC" id="fig|518642.7.peg.7681"/>
<organism evidence="2 3">
    <name type="scientific">Streptomyces nanshensis</name>
    <dbReference type="NCBI Taxonomy" id="518642"/>
    <lineage>
        <taxon>Bacteria</taxon>
        <taxon>Bacillati</taxon>
        <taxon>Actinomycetota</taxon>
        <taxon>Actinomycetes</taxon>
        <taxon>Kitasatosporales</taxon>
        <taxon>Streptomycetaceae</taxon>
        <taxon>Streptomyces</taxon>
    </lineage>
</organism>
<sequence length="267" mass="27759">MTDESWAGWYRDRDGSEAVVLTTDGQQLRIRIRGVDFEGESFDRLVPVAGATPESGAPAPVDGTSCPVGEGFSSPDGAFSSAGGTFSLAEGALTDCVLEWDLPLPVRVDGTLRQATLGCLLSLRRVDPDLHLALHLDGAVYESARAESDFAAALTAIQRILPDGVRLQTCIACAFSAPFPTQVPAQLPALASSASASVPGPRRGLSGSLACFGEAKGAPGDRRTGLVQEVWSCRGFEGSPSWATDTDTGTGADTHAGHRGAFPLESV</sequence>
<dbReference type="AlphaFoldDB" id="A0A1E7LFR2"/>
<dbReference type="OrthoDB" id="653307at2"/>
<evidence type="ECO:0000313" key="2">
    <source>
        <dbReference type="EMBL" id="OEV15056.1"/>
    </source>
</evidence>
<dbReference type="Pfam" id="PF19822">
    <property type="entry name" value="DUF6304"/>
    <property type="match status" value="2"/>
</dbReference>
<evidence type="ECO:0000313" key="3">
    <source>
        <dbReference type="Proteomes" id="UP000175971"/>
    </source>
</evidence>
<name>A0A1E7LFR2_9ACTN</name>
<dbReference type="Proteomes" id="UP000175971">
    <property type="component" value="Unassembled WGS sequence"/>
</dbReference>
<accession>A0A1E7LFR2</accession>
<keyword evidence="3" id="KW-1185">Reference proteome</keyword>
<protein>
    <submittedName>
        <fullName evidence="2">Uncharacterized protein</fullName>
    </submittedName>
</protein>
<gene>
    <name evidence="2" type="ORF">AN221_40640</name>
</gene>
<reference evidence="2 3" key="1">
    <citation type="journal article" date="2016" name="Front. Microbiol.">
        <title>Comparative Genomics Analysis of Streptomyces Species Reveals Their Adaptation to the Marine Environment and Their Diversity at the Genomic Level.</title>
        <authorList>
            <person name="Tian X."/>
            <person name="Zhang Z."/>
            <person name="Yang T."/>
            <person name="Chen M."/>
            <person name="Li J."/>
            <person name="Chen F."/>
            <person name="Yang J."/>
            <person name="Li W."/>
            <person name="Zhang B."/>
            <person name="Zhang Z."/>
            <person name="Wu J."/>
            <person name="Zhang C."/>
            <person name="Long L."/>
            <person name="Xiao J."/>
        </authorList>
    </citation>
    <scope>NUCLEOTIDE SEQUENCE [LARGE SCALE GENOMIC DNA]</scope>
    <source>
        <strain evidence="2 3">SCSIO M10372</strain>
    </source>
</reference>